<keyword evidence="2" id="KW-0732">Signal</keyword>
<feature type="signal peptide" evidence="2">
    <location>
        <begin position="1"/>
        <end position="28"/>
    </location>
</feature>
<accession>A0A971M3V3</accession>
<comment type="similarity">
    <text evidence="1">Belongs to the protease inhibitor I39 (alpha-2-macroglobulin) family. Bacterial alpha-2-macroglobulin subfamily.</text>
</comment>
<dbReference type="Gene3D" id="2.60.40.1930">
    <property type="match status" value="1"/>
</dbReference>
<feature type="domain" description="Alpha-2-macroglobulin bait region" evidence="3">
    <location>
        <begin position="1064"/>
        <end position="1220"/>
    </location>
</feature>
<dbReference type="GO" id="GO:0004866">
    <property type="term" value="F:endopeptidase inhibitor activity"/>
    <property type="evidence" value="ECO:0007669"/>
    <property type="project" value="InterPro"/>
</dbReference>
<dbReference type="Pfam" id="PF00207">
    <property type="entry name" value="A2M"/>
    <property type="match status" value="1"/>
</dbReference>
<evidence type="ECO:0000256" key="2">
    <source>
        <dbReference type="SAM" id="SignalP"/>
    </source>
</evidence>
<organism evidence="5 6">
    <name type="scientific">Syntrophorhabdus aromaticivorans</name>
    <dbReference type="NCBI Taxonomy" id="328301"/>
    <lineage>
        <taxon>Bacteria</taxon>
        <taxon>Pseudomonadati</taxon>
        <taxon>Thermodesulfobacteriota</taxon>
        <taxon>Syntrophorhabdia</taxon>
        <taxon>Syntrophorhabdales</taxon>
        <taxon>Syntrophorhabdaceae</taxon>
        <taxon>Syntrophorhabdus</taxon>
    </lineage>
</organism>
<evidence type="ECO:0000259" key="4">
    <source>
        <dbReference type="SMART" id="SM01360"/>
    </source>
</evidence>
<dbReference type="PANTHER" id="PTHR40094:SF1">
    <property type="entry name" value="UBIQUITIN DOMAIN-CONTAINING PROTEIN"/>
    <property type="match status" value="1"/>
</dbReference>
<reference evidence="5" key="1">
    <citation type="journal article" date="2020" name="Biotechnol. Biofuels">
        <title>New insights from the biogas microbiome by comprehensive genome-resolved metagenomics of nearly 1600 species originating from multiple anaerobic digesters.</title>
        <authorList>
            <person name="Campanaro S."/>
            <person name="Treu L."/>
            <person name="Rodriguez-R L.M."/>
            <person name="Kovalovszki A."/>
            <person name="Ziels R.M."/>
            <person name="Maus I."/>
            <person name="Zhu X."/>
            <person name="Kougias P.G."/>
            <person name="Basile A."/>
            <person name="Luo G."/>
            <person name="Schluter A."/>
            <person name="Konstantinidis K.T."/>
            <person name="Angelidaki I."/>
        </authorList>
    </citation>
    <scope>NUCLEOTIDE SEQUENCE</scope>
    <source>
        <strain evidence="5">AS06rmzACSIP_7</strain>
    </source>
</reference>
<dbReference type="Proteomes" id="UP000777265">
    <property type="component" value="Unassembled WGS sequence"/>
</dbReference>
<reference evidence="5" key="2">
    <citation type="submission" date="2020-01" db="EMBL/GenBank/DDBJ databases">
        <authorList>
            <person name="Campanaro S."/>
        </authorList>
    </citation>
    <scope>NUCLEOTIDE SEQUENCE</scope>
    <source>
        <strain evidence="5">AS06rmzACSIP_7</strain>
    </source>
</reference>
<evidence type="ECO:0000259" key="3">
    <source>
        <dbReference type="SMART" id="SM01359"/>
    </source>
</evidence>
<dbReference type="InterPro" id="IPR021868">
    <property type="entry name" value="Alpha_2_Macroglob_MG3"/>
</dbReference>
<dbReference type="InterPro" id="IPR011625">
    <property type="entry name" value="A2M_N_BRD"/>
</dbReference>
<evidence type="ECO:0000313" key="5">
    <source>
        <dbReference type="EMBL" id="NLW35273.1"/>
    </source>
</evidence>
<dbReference type="Pfam" id="PF11974">
    <property type="entry name" value="bMG3"/>
    <property type="match status" value="1"/>
</dbReference>
<evidence type="ECO:0000256" key="1">
    <source>
        <dbReference type="ARBA" id="ARBA00010556"/>
    </source>
</evidence>
<dbReference type="InterPro" id="IPR002890">
    <property type="entry name" value="MG2"/>
</dbReference>
<dbReference type="Pfam" id="PF07703">
    <property type="entry name" value="A2M_BRD"/>
    <property type="match status" value="1"/>
</dbReference>
<name>A0A971M3V3_9BACT</name>
<protein>
    <submittedName>
        <fullName evidence="5">Alpha-2-macroglobulin</fullName>
    </submittedName>
</protein>
<dbReference type="PANTHER" id="PTHR40094">
    <property type="entry name" value="ALPHA-2-MACROGLOBULIN HOMOLOG"/>
    <property type="match status" value="1"/>
</dbReference>
<dbReference type="InterPro" id="IPR041246">
    <property type="entry name" value="Bact_MG10"/>
</dbReference>
<dbReference type="SMART" id="SM01360">
    <property type="entry name" value="A2M"/>
    <property type="match status" value="1"/>
</dbReference>
<feature type="domain" description="Alpha-2-macroglobulin" evidence="4">
    <location>
        <begin position="1278"/>
        <end position="1368"/>
    </location>
</feature>
<dbReference type="InterPro" id="IPR051802">
    <property type="entry name" value="YfhM-like"/>
</dbReference>
<dbReference type="EMBL" id="JAAYEE010000119">
    <property type="protein sequence ID" value="NLW35273.1"/>
    <property type="molecule type" value="Genomic_DNA"/>
</dbReference>
<dbReference type="Pfam" id="PF17973">
    <property type="entry name" value="bMG10"/>
    <property type="match status" value="1"/>
</dbReference>
<comment type="caution">
    <text evidence="5">The sequence shown here is derived from an EMBL/GenBank/DDBJ whole genome shotgun (WGS) entry which is preliminary data.</text>
</comment>
<dbReference type="Pfam" id="PF01835">
    <property type="entry name" value="MG2"/>
    <property type="match status" value="1"/>
</dbReference>
<dbReference type="InterPro" id="IPR001599">
    <property type="entry name" value="Macroglobln_a2"/>
</dbReference>
<sequence>MLSLRILWFFLLGACFFPAFLLPGHAGAAGVDSFAPEGTVKDVRQVIARFSDQMAAFGDPRLSDPFDVKCPEKGKGRWIDGKNWSYDFDRNLPAGVVCTFTLKHALKTLSGKVLTGPKQFSFSTGGPSIIQSDPYEGDEYIDENQRFIFVLDSEADERSLLQNVYCSVEGIKERVGIRLVTGKDKDDFFKAMQRRKDKRPNVVVECRRTFPPESQVTIVWGKGVKSLSGVAAGKDRTMVYKTRKPFLGDFKCMKESTKAGCMPLSPMHLSFTAPVPWVLAREVTLKSDKGRVWKPAKIEEGRGTAYLVVPGKEFALKDPKGDSFITRISFQGPFPDNAGFTITIPKEFRDDAGRKLTNQDSFPLKVRTHTYPPLAKFSSHFGILEDIRGALLPVTVRNLEAEITTWMSTPGTRGREKGMGTGLDKDEGAEIVLQDVKGRINRFETEDQGVIIEWLKRLRRTDRRVSILKGTREERALTIAKPGPSKEFEVVGIPLEGPGFYVVELESRLLGSRLLSKPGPMYVPASALVTNMTVHFKWGRESSLAWVTSLDKGEPVNDAAVTLRDCSGKIIWQGTTDEQGLAKIPDVLPSHEKLSLCPLERVRNQDNWYDYESSPVLSNIGSGLFVFARKGRDMTFTHSSWSEGIDPWRFNLPTGRDPRESDDHIAHTVFDRMLFRAGETVSMKHFVRRKDMVKGFAFPIQSILPDEIVIRHTGSDQRYTFPLKWHENGTAETTWKIPSNVNLGIYAVHLEQKAGKKAYRETGWNTGSFRVEEFRVPLMRAVVKGPKDPVIKAKDVDIDISLTYLSGGGASFAPVKLRSEVRPKILTFPDYEEFAFSRGYAKKSEVEPPYEEEDTEHEDGIPVLERRNRRSGKDVQLKTLELTLDGTGSARTKLADLPEVDAPRDVLTELEFRDPNGETQTVSSRIDLYPAKIHAGVTIDRTGTGDDTLRYKVITVDLKGKPVSGAQVKVTLLKRNIYSHRRRIAGGFYAYESTSEIVEVGPHCQGKTGKEGILFCEGKSPVEGDIILQAEAWDDVENVSASYAEGYVYGKDDQWFESGNDDRIDLIPEKKRYEPGETARLQVRMPFKEATVLVSIEREGIMETYVQEVSRRKPVVEIPIKSRYAPNVYISALVVRGRIGDAKPTATFDPGKPAYKLGIAEIKVGWQAHELKVVVATDRKTYKVRETVEAKITVRTVLGKIPPKGSEVIIAAVDEGLLELKENSSWRLLEAMMVRRAYEVATSTAQTMVIGKRHFGRKAFPHGGGGGKQITRELFDTLLFWKSTVQLDEKGEATAKIPLGDSLTSFRIVAVATGGDSLFGTGGTTVAATQDLMVFSGLPPLVREGDLFRAGFTVKNTTGRTMNIEAFLSATDSREKRELKPVNIDLSPGQSREIGWDMVAPYGSERILYEAIVRDRSENVADTMKITQKVSPAVPVRTFQATLVRVKDPFRIAVAQPSDALPMKGGINLTMRPKIADGLGGVTEYMKDYPYICYEQRISKAVALRDGAMWKGLMGELPSYLDNDGLVKYFPVRFLQGSDILTSYVLTIGHEAGYTIPDNLRHRMIAGLKGFIEGRVVRWSSLPTADLSIRKVTAMEALSRYGEANHRLLDSVTIEPNLWPTSALLDWINMLMRVNGVPERQARLKKAQTILRSRLNFQGTTMNLSTEKSDYCWWLMVSPDTNSVRTLATMLQLDTWNEDMPRIARGVIGRLRKGHWSTTVANAWGVLAMEKFSKKFESVPVKGKTESTLAGKTVAMDWSATPKGGETFFSWQSEKGDLVIRHQGTGRPWVTIRSLAAVPLKQPFSSGFKITKTVSAVERKVPGKWSKGDVARVHLDIDSRTDMTWVVVNDPIPAGSTILGGGLGRDSTILTKKESETGRAREIFRERSFEAMRAYFEYVWKGKFSVEYTVRLNNEGTFNLPPTRVEALYSPEMFGEIPNQAMAVMP</sequence>
<proteinExistence type="inferred from homology"/>
<gene>
    <name evidence="5" type="ORF">GXY80_07310</name>
</gene>
<feature type="chain" id="PRO_5037076236" evidence="2">
    <location>
        <begin position="29"/>
        <end position="1946"/>
    </location>
</feature>
<evidence type="ECO:0000313" key="6">
    <source>
        <dbReference type="Proteomes" id="UP000777265"/>
    </source>
</evidence>
<dbReference type="SMART" id="SM01359">
    <property type="entry name" value="A2M_N_2"/>
    <property type="match status" value="1"/>
</dbReference>